<accession>A0A6U4ZZY7</accession>
<proteinExistence type="predicted"/>
<sequence>MPTDITWLVHEGVASGRTAREIIMERVGEQPVPLTEREKFLCKMQERRAKQQEREKVMEHVWEQRHKAEARQTQHRRSLGESKSGQKPAQPKRWSPHDGTRRTYQQALDASKPLHWNWVEKAKKFVNKRASTQSDDAQETTPSATDSSPGNSEDRD</sequence>
<protein>
    <submittedName>
        <fullName evidence="2">Uncharacterized protein</fullName>
    </submittedName>
</protein>
<name>A0A6U4ZZY7_HEMAN</name>
<organism evidence="2">
    <name type="scientific">Hemiselmis andersenii</name>
    <name type="common">Cryptophyte alga</name>
    <dbReference type="NCBI Taxonomy" id="464988"/>
    <lineage>
        <taxon>Eukaryota</taxon>
        <taxon>Cryptophyceae</taxon>
        <taxon>Cryptomonadales</taxon>
        <taxon>Hemiselmidaceae</taxon>
        <taxon>Hemiselmis</taxon>
    </lineage>
</organism>
<feature type="compositionally biased region" description="Basic and acidic residues" evidence="1">
    <location>
        <begin position="45"/>
        <end position="72"/>
    </location>
</feature>
<evidence type="ECO:0000256" key="1">
    <source>
        <dbReference type="SAM" id="MobiDB-lite"/>
    </source>
</evidence>
<dbReference type="AlphaFoldDB" id="A0A6U4ZZY7"/>
<feature type="compositionally biased region" description="Polar residues" evidence="1">
    <location>
        <begin position="129"/>
        <end position="156"/>
    </location>
</feature>
<dbReference type="EMBL" id="HBFX01039574">
    <property type="protein sequence ID" value="CAD8972797.1"/>
    <property type="molecule type" value="Transcribed_RNA"/>
</dbReference>
<evidence type="ECO:0000313" key="2">
    <source>
        <dbReference type="EMBL" id="CAD8972797.1"/>
    </source>
</evidence>
<gene>
    <name evidence="2" type="ORF">HAND00432_LOCUS23798</name>
</gene>
<feature type="region of interest" description="Disordered" evidence="1">
    <location>
        <begin position="45"/>
        <end position="156"/>
    </location>
</feature>
<reference evidence="2" key="1">
    <citation type="submission" date="2021-01" db="EMBL/GenBank/DDBJ databases">
        <authorList>
            <person name="Corre E."/>
            <person name="Pelletier E."/>
            <person name="Niang G."/>
            <person name="Scheremetjew M."/>
            <person name="Finn R."/>
            <person name="Kale V."/>
            <person name="Holt S."/>
            <person name="Cochrane G."/>
            <person name="Meng A."/>
            <person name="Brown T."/>
            <person name="Cohen L."/>
        </authorList>
    </citation>
    <scope>NUCLEOTIDE SEQUENCE</scope>
    <source>
        <strain evidence="2">CCMP644</strain>
    </source>
</reference>